<feature type="region of interest" description="Disordered" evidence="9">
    <location>
        <begin position="243"/>
        <end position="299"/>
    </location>
</feature>
<feature type="compositionally biased region" description="Polar residues" evidence="9">
    <location>
        <begin position="253"/>
        <end position="262"/>
    </location>
</feature>
<evidence type="ECO:0000256" key="6">
    <source>
        <dbReference type="ARBA" id="ARBA00023163"/>
    </source>
</evidence>
<comment type="subcellular location">
    <subcellularLocation>
        <location evidence="1">Nucleus</location>
    </subcellularLocation>
</comment>
<dbReference type="PROSITE" id="PS00344">
    <property type="entry name" value="GATA_ZN_FINGER_1"/>
    <property type="match status" value="1"/>
</dbReference>
<feature type="compositionally biased region" description="Basic and acidic residues" evidence="9">
    <location>
        <begin position="263"/>
        <end position="279"/>
    </location>
</feature>
<keyword evidence="3 8" id="KW-0863">Zinc-finger</keyword>
<reference evidence="11" key="1">
    <citation type="submission" date="2020-08" db="EMBL/GenBank/DDBJ databases">
        <title>Genome sequencing and assembly of the red palm weevil Rhynchophorus ferrugineus.</title>
        <authorList>
            <person name="Dias G.B."/>
            <person name="Bergman C.M."/>
            <person name="Manee M."/>
        </authorList>
    </citation>
    <scope>NUCLEOTIDE SEQUENCE</scope>
    <source>
        <strain evidence="11">AA-2017</strain>
        <tissue evidence="11">Whole larva</tissue>
    </source>
</reference>
<name>A0A834LYP8_RHYFE</name>
<evidence type="ECO:0000313" key="11">
    <source>
        <dbReference type="EMBL" id="KAF7265241.1"/>
    </source>
</evidence>
<dbReference type="InterPro" id="IPR039355">
    <property type="entry name" value="Transcription_factor_GATA"/>
</dbReference>
<dbReference type="EMBL" id="JAACXV010014635">
    <property type="protein sequence ID" value="KAF7265241.1"/>
    <property type="molecule type" value="Genomic_DNA"/>
</dbReference>
<keyword evidence="12" id="KW-1185">Reference proteome</keyword>
<dbReference type="Pfam" id="PF00320">
    <property type="entry name" value="GATA"/>
    <property type="match status" value="1"/>
</dbReference>
<dbReference type="GO" id="GO:0008270">
    <property type="term" value="F:zinc ion binding"/>
    <property type="evidence" value="ECO:0007669"/>
    <property type="project" value="UniProtKB-KW"/>
</dbReference>
<dbReference type="AlphaFoldDB" id="A0A834LYP8"/>
<evidence type="ECO:0000256" key="5">
    <source>
        <dbReference type="ARBA" id="ARBA00023015"/>
    </source>
</evidence>
<comment type="caution">
    <text evidence="11">The sequence shown here is derived from an EMBL/GenBank/DDBJ whole genome shotgun (WGS) entry which is preliminary data.</text>
</comment>
<evidence type="ECO:0000256" key="7">
    <source>
        <dbReference type="ARBA" id="ARBA00023242"/>
    </source>
</evidence>
<dbReference type="GO" id="GO:0000122">
    <property type="term" value="P:negative regulation of transcription by RNA polymerase II"/>
    <property type="evidence" value="ECO:0007669"/>
    <property type="project" value="TreeGrafter"/>
</dbReference>
<proteinExistence type="predicted"/>
<evidence type="ECO:0000256" key="4">
    <source>
        <dbReference type="ARBA" id="ARBA00022833"/>
    </source>
</evidence>
<dbReference type="InterPro" id="IPR000679">
    <property type="entry name" value="Znf_GATA"/>
</dbReference>
<evidence type="ECO:0000256" key="1">
    <source>
        <dbReference type="ARBA" id="ARBA00004123"/>
    </source>
</evidence>
<dbReference type="GO" id="GO:0005634">
    <property type="term" value="C:nucleus"/>
    <property type="evidence" value="ECO:0007669"/>
    <property type="project" value="UniProtKB-SubCell"/>
</dbReference>
<dbReference type="FunFam" id="3.30.50.10:FF:000002">
    <property type="entry name" value="Gata transcription factor gatad"/>
    <property type="match status" value="1"/>
</dbReference>
<dbReference type="GO" id="GO:0000978">
    <property type="term" value="F:RNA polymerase II cis-regulatory region sequence-specific DNA binding"/>
    <property type="evidence" value="ECO:0007669"/>
    <property type="project" value="TreeGrafter"/>
</dbReference>
<dbReference type="InterPro" id="IPR013088">
    <property type="entry name" value="Znf_NHR/GATA"/>
</dbReference>
<evidence type="ECO:0000256" key="2">
    <source>
        <dbReference type="ARBA" id="ARBA00022723"/>
    </source>
</evidence>
<dbReference type="GO" id="GO:0000981">
    <property type="term" value="F:DNA-binding transcription factor activity, RNA polymerase II-specific"/>
    <property type="evidence" value="ECO:0007669"/>
    <property type="project" value="TreeGrafter"/>
</dbReference>
<dbReference type="OrthoDB" id="515401at2759"/>
<keyword evidence="4" id="KW-0862">Zinc</keyword>
<keyword evidence="6" id="KW-0804">Transcription</keyword>
<keyword evidence="5" id="KW-0805">Transcription regulation</keyword>
<dbReference type="GO" id="GO:0045165">
    <property type="term" value="P:cell fate commitment"/>
    <property type="evidence" value="ECO:0007669"/>
    <property type="project" value="TreeGrafter"/>
</dbReference>
<evidence type="ECO:0000256" key="3">
    <source>
        <dbReference type="ARBA" id="ARBA00022771"/>
    </source>
</evidence>
<dbReference type="PANTHER" id="PTHR10071:SF337">
    <property type="entry name" value="GATA-BINDING FACTOR A"/>
    <property type="match status" value="1"/>
</dbReference>
<dbReference type="GO" id="GO:0045944">
    <property type="term" value="P:positive regulation of transcription by RNA polymerase II"/>
    <property type="evidence" value="ECO:0007669"/>
    <property type="project" value="TreeGrafter"/>
</dbReference>
<accession>A0A834LYP8</accession>
<dbReference type="PANTHER" id="PTHR10071">
    <property type="entry name" value="TRANSCRIPTION FACTOR GATA FAMILY MEMBER"/>
    <property type="match status" value="1"/>
</dbReference>
<organism evidence="11 12">
    <name type="scientific">Rhynchophorus ferrugineus</name>
    <name type="common">Red palm weevil</name>
    <name type="synonym">Curculio ferrugineus</name>
    <dbReference type="NCBI Taxonomy" id="354439"/>
    <lineage>
        <taxon>Eukaryota</taxon>
        <taxon>Metazoa</taxon>
        <taxon>Ecdysozoa</taxon>
        <taxon>Arthropoda</taxon>
        <taxon>Hexapoda</taxon>
        <taxon>Insecta</taxon>
        <taxon>Pterygota</taxon>
        <taxon>Neoptera</taxon>
        <taxon>Endopterygota</taxon>
        <taxon>Coleoptera</taxon>
        <taxon>Polyphaga</taxon>
        <taxon>Cucujiformia</taxon>
        <taxon>Curculionidae</taxon>
        <taxon>Dryophthorinae</taxon>
        <taxon>Rhynchophorus</taxon>
    </lineage>
</organism>
<keyword evidence="2" id="KW-0479">Metal-binding</keyword>
<dbReference type="SMART" id="SM00401">
    <property type="entry name" value="ZnF_GATA"/>
    <property type="match status" value="1"/>
</dbReference>
<evidence type="ECO:0000256" key="8">
    <source>
        <dbReference type="PROSITE-ProRule" id="PRU00094"/>
    </source>
</evidence>
<keyword evidence="7" id="KW-0539">Nucleus</keyword>
<gene>
    <name evidence="11" type="ORF">GWI33_021349</name>
</gene>
<sequence length="632" mass="70665">MRQSEEYLDSITNPILDSREIKFEPNHSNERLDIKQEPMDQMNNDGDYNKQSGKTPVIVSVDNAGVYRPALQEPLSLHKDTATAPEEIPPIYKKPLFLHKEPSTIHGDPNQTLCVRNKQILQNELLELIKESATDISNEPLNLHTEPLNLHTEPLPLQVIVSEAHDEELNLVGSDTKSETTTKESTGAESEFECKEALIKVKPPAVLQGSRLGSDDFAYQMSDISQEPADLSKNRKEHLICEIDLPRDDDNMDTQSVSSNSSDPDRLEVDMSQATEDHNSSSTSSASPPPEKLPDPSDWCYSQNNGFGLGMPVLAGEASQLLRKLITCRKLGMSITPANPKVLNYSFFQSNLSSDQNNVSINEKEKTSARRKQSYPTKANNIEEIEQCEEDDKNTVKNLPPEECTDVPDFTGSNPWINFAGNKVKMGSNASAAVSKRVDICCTNCRTQTTTIWRRNIRGEMVCNACGLYFKLHGRDRPLTMRRDTIHTRRRRPKAQDGRNRANSIDGKKKIDFDTFHKEPVNPRTYSDHNRGSERTIPLIPATISENADTENMLSALRRQLQPHLVMALSQGTGNQGNLFSHIHQGINQPSFLPTNKDSPCGSMPEIESDEESIADLPLNLVSTQLAETETH</sequence>
<dbReference type="SUPFAM" id="SSF57716">
    <property type="entry name" value="Glucocorticoid receptor-like (DNA-binding domain)"/>
    <property type="match status" value="1"/>
</dbReference>
<evidence type="ECO:0000259" key="10">
    <source>
        <dbReference type="PROSITE" id="PS50114"/>
    </source>
</evidence>
<dbReference type="PRINTS" id="PR00619">
    <property type="entry name" value="GATAZNFINGER"/>
</dbReference>
<protein>
    <recommendedName>
        <fullName evidence="10">GATA-type domain-containing protein</fullName>
    </recommendedName>
</protein>
<feature type="domain" description="GATA-type" evidence="10">
    <location>
        <begin position="436"/>
        <end position="489"/>
    </location>
</feature>
<dbReference type="Gene3D" id="3.30.50.10">
    <property type="entry name" value="Erythroid Transcription Factor GATA-1, subunit A"/>
    <property type="match status" value="1"/>
</dbReference>
<evidence type="ECO:0000313" key="12">
    <source>
        <dbReference type="Proteomes" id="UP000625711"/>
    </source>
</evidence>
<dbReference type="CDD" id="cd00202">
    <property type="entry name" value="ZnF_GATA"/>
    <property type="match status" value="1"/>
</dbReference>
<dbReference type="Proteomes" id="UP000625711">
    <property type="component" value="Unassembled WGS sequence"/>
</dbReference>
<evidence type="ECO:0000256" key="9">
    <source>
        <dbReference type="SAM" id="MobiDB-lite"/>
    </source>
</evidence>
<dbReference type="PROSITE" id="PS50114">
    <property type="entry name" value="GATA_ZN_FINGER_2"/>
    <property type="match status" value="1"/>
</dbReference>